<evidence type="ECO:0000256" key="1">
    <source>
        <dbReference type="ARBA" id="ARBA00022729"/>
    </source>
</evidence>
<dbReference type="InterPro" id="IPR036700">
    <property type="entry name" value="BOBF_sf"/>
</dbReference>
<dbReference type="EMBL" id="SUNE01000009">
    <property type="protein sequence ID" value="MDG5900964.1"/>
    <property type="molecule type" value="Genomic_DNA"/>
</dbReference>
<dbReference type="Gene3D" id="2.40.50.200">
    <property type="entry name" value="Bacterial OB-fold"/>
    <property type="match status" value="1"/>
</dbReference>
<dbReference type="Proteomes" id="UP001152518">
    <property type="component" value="Unassembled WGS sequence"/>
</dbReference>
<gene>
    <name evidence="3" type="ORF">E2650_13910</name>
</gene>
<organism evidence="3">
    <name type="scientific">Shewanella xiamenensis</name>
    <dbReference type="NCBI Taxonomy" id="332186"/>
    <lineage>
        <taxon>Bacteria</taxon>
        <taxon>Pseudomonadati</taxon>
        <taxon>Pseudomonadota</taxon>
        <taxon>Gammaproteobacteria</taxon>
        <taxon>Alteromonadales</taxon>
        <taxon>Shewanellaceae</taxon>
        <taxon>Shewanella</taxon>
    </lineage>
</organism>
<dbReference type="AlphaFoldDB" id="A0A1E3UVM3"/>
<proteinExistence type="predicted"/>
<dbReference type="InterPro" id="IPR005220">
    <property type="entry name" value="CarO-like"/>
</dbReference>
<dbReference type="PANTHER" id="PTHR36571:SF1">
    <property type="entry name" value="PROTEIN YGIW"/>
    <property type="match status" value="1"/>
</dbReference>
<evidence type="ECO:0000256" key="2">
    <source>
        <dbReference type="SAM" id="SignalP"/>
    </source>
</evidence>
<dbReference type="Pfam" id="PF04076">
    <property type="entry name" value="BOF"/>
    <property type="match status" value="1"/>
</dbReference>
<name>A0A1E3UVM3_9GAMM</name>
<reference evidence="3" key="1">
    <citation type="journal article" date="2019" name="Int J Environ Res Public Health">
        <title>Characterization of Chromosome-Mediated BlaOXA-894 in Shewanella xiamenensis Isolated from Pig Wastewater.</title>
        <authorList>
            <person name="Zou H."/>
            <person name="Zhou Z."/>
            <person name="Xia H."/>
            <person name="Zhao Q."/>
            <person name="Li X."/>
        </authorList>
    </citation>
    <scope>NUCLEOTIDE SEQUENCE</scope>
    <source>
        <strain evidence="3">2015oxa</strain>
    </source>
</reference>
<evidence type="ECO:0000313" key="3">
    <source>
        <dbReference type="EMBL" id="MDG5900964.1"/>
    </source>
</evidence>
<dbReference type="RefSeq" id="WP_069453966.1">
    <property type="nucleotide sequence ID" value="NZ_BLRE01000043.1"/>
</dbReference>
<accession>A0A1E3UVM3</accession>
<dbReference type="OrthoDB" id="598245at2"/>
<dbReference type="NCBIfam" id="NF033674">
    <property type="entry name" value="stress_OB_fold"/>
    <property type="match status" value="1"/>
</dbReference>
<feature type="chain" id="PRO_5043144384" evidence="2">
    <location>
        <begin position="23"/>
        <end position="129"/>
    </location>
</feature>
<dbReference type="PANTHER" id="PTHR36571">
    <property type="entry name" value="PROTEIN YGIW"/>
    <property type="match status" value="1"/>
</dbReference>
<sequence length="129" mass="14127">MNKITLSMLAITLSLSALYSQAGFQPTTGEPQLRGGFQGPSARQIIHDVVSALNASDDTQVELTGHIMSSIGHDDYIFRDSTGEIKIEIDDDLWLGHTVTPETQVIIRGEVDKDWSEVTIDADSIQLVQ</sequence>
<feature type="signal peptide" evidence="2">
    <location>
        <begin position="1"/>
        <end position="22"/>
    </location>
</feature>
<reference evidence="3" key="2">
    <citation type="submission" date="2019-04" db="EMBL/GenBank/DDBJ databases">
        <authorList>
            <person name="Zou H."/>
        </authorList>
    </citation>
    <scope>NUCLEOTIDE SEQUENCE</scope>
    <source>
        <strain evidence="3">2015oxa</strain>
    </source>
</reference>
<dbReference type="SUPFAM" id="SSF101756">
    <property type="entry name" value="Hypothetical protein YgiW"/>
    <property type="match status" value="1"/>
</dbReference>
<keyword evidence="1 2" id="KW-0732">Signal</keyword>
<comment type="caution">
    <text evidence="3">The sequence shown here is derived from an EMBL/GenBank/DDBJ whole genome shotgun (WGS) entry which is preliminary data.</text>
</comment>
<protein>
    <submittedName>
        <fullName evidence="3">NirD/YgiW/YdeI family stress tolerance protein</fullName>
    </submittedName>
</protein>